<feature type="non-terminal residue" evidence="2">
    <location>
        <position position="1"/>
    </location>
</feature>
<dbReference type="EMBL" id="CADCVL010000153">
    <property type="protein sequence ID" value="CAA9473202.1"/>
    <property type="molecule type" value="Genomic_DNA"/>
</dbReference>
<evidence type="ECO:0000256" key="1">
    <source>
        <dbReference type="SAM" id="MobiDB-lite"/>
    </source>
</evidence>
<organism evidence="2">
    <name type="scientific">uncultured Solirubrobacteraceae bacterium</name>
    <dbReference type="NCBI Taxonomy" id="1162706"/>
    <lineage>
        <taxon>Bacteria</taxon>
        <taxon>Bacillati</taxon>
        <taxon>Actinomycetota</taxon>
        <taxon>Thermoleophilia</taxon>
        <taxon>Solirubrobacterales</taxon>
        <taxon>Solirubrobacteraceae</taxon>
        <taxon>environmental samples</taxon>
    </lineage>
</organism>
<dbReference type="AlphaFoldDB" id="A0A6J4RGK9"/>
<feature type="compositionally biased region" description="Basic residues" evidence="1">
    <location>
        <begin position="1"/>
        <end position="26"/>
    </location>
</feature>
<name>A0A6J4RGK9_9ACTN</name>
<proteinExistence type="predicted"/>
<feature type="non-terminal residue" evidence="2">
    <location>
        <position position="101"/>
    </location>
</feature>
<feature type="region of interest" description="Disordered" evidence="1">
    <location>
        <begin position="1"/>
        <end position="101"/>
    </location>
</feature>
<reference evidence="2" key="1">
    <citation type="submission" date="2020-02" db="EMBL/GenBank/DDBJ databases">
        <authorList>
            <person name="Meier V. D."/>
        </authorList>
    </citation>
    <scope>NUCLEOTIDE SEQUENCE</scope>
    <source>
        <strain evidence="2">AVDCRST_MAG65</strain>
    </source>
</reference>
<accession>A0A6J4RGK9</accession>
<gene>
    <name evidence="2" type="ORF">AVDCRST_MAG65-915</name>
</gene>
<evidence type="ECO:0000313" key="2">
    <source>
        <dbReference type="EMBL" id="CAA9473202.1"/>
    </source>
</evidence>
<protein>
    <submittedName>
        <fullName evidence="2">Uncharacterized protein</fullName>
    </submittedName>
</protein>
<sequence length="101" mass="10973">GAHQRHRRRRTHVPQRRRPRSARPRALRGAQPAGADRQGPPVASCAHRARGLADHRPYLPLPDGGRHRPGAPAGGQLAVRPPQRREGSRGAVHGLLDPSSL</sequence>